<dbReference type="EMBL" id="JALJOV010000629">
    <property type="protein sequence ID" value="KAK9862281.1"/>
    <property type="molecule type" value="Genomic_DNA"/>
</dbReference>
<protein>
    <submittedName>
        <fullName evidence="1">Uncharacterized protein</fullName>
    </submittedName>
</protein>
<keyword evidence="2" id="KW-1185">Reference proteome</keyword>
<dbReference type="Pfam" id="PF10303">
    <property type="entry name" value="DUF2408"/>
    <property type="match status" value="1"/>
</dbReference>
<gene>
    <name evidence="1" type="ORF">WJX84_008047</name>
</gene>
<evidence type="ECO:0000313" key="1">
    <source>
        <dbReference type="EMBL" id="KAK9862281.1"/>
    </source>
</evidence>
<organism evidence="1 2">
    <name type="scientific">Apatococcus fuscideae</name>
    <dbReference type="NCBI Taxonomy" id="2026836"/>
    <lineage>
        <taxon>Eukaryota</taxon>
        <taxon>Viridiplantae</taxon>
        <taxon>Chlorophyta</taxon>
        <taxon>core chlorophytes</taxon>
        <taxon>Trebouxiophyceae</taxon>
        <taxon>Chlorellales</taxon>
        <taxon>Chlorellaceae</taxon>
        <taxon>Apatococcus</taxon>
    </lineage>
</organism>
<name>A0AAW1SZZ6_9CHLO</name>
<dbReference type="Proteomes" id="UP001485043">
    <property type="component" value="Unassembled WGS sequence"/>
</dbReference>
<reference evidence="1 2" key="1">
    <citation type="journal article" date="2024" name="Nat. Commun.">
        <title>Phylogenomics reveals the evolutionary origins of lichenization in chlorophyte algae.</title>
        <authorList>
            <person name="Puginier C."/>
            <person name="Libourel C."/>
            <person name="Otte J."/>
            <person name="Skaloud P."/>
            <person name="Haon M."/>
            <person name="Grisel S."/>
            <person name="Petersen M."/>
            <person name="Berrin J.G."/>
            <person name="Delaux P.M."/>
            <person name="Dal Grande F."/>
            <person name="Keller J."/>
        </authorList>
    </citation>
    <scope>NUCLEOTIDE SEQUENCE [LARGE SCALE GENOMIC DNA]</scope>
    <source>
        <strain evidence="1 2">SAG 2523</strain>
    </source>
</reference>
<sequence length="176" mass="19400">MTSSSIFRVLLAISQVGEIRTQVVGWPAHAQQNQQEGDLGQSAYPRNRQDPSLLLLATRAIVPQNDFTSTQSTAASLWTTMADSVAPVLRPVYDELSSIVTALKTLSGQSSCDEDLVLKLQRQLHDIDERFEDGKFEDAEHNVPAGQAVLSDLLSEAHELVEACYEKFPDEETESP</sequence>
<dbReference type="InterPro" id="IPR018810">
    <property type="entry name" value="UPF0662"/>
</dbReference>
<evidence type="ECO:0000313" key="2">
    <source>
        <dbReference type="Proteomes" id="UP001485043"/>
    </source>
</evidence>
<proteinExistence type="predicted"/>
<dbReference type="AlphaFoldDB" id="A0AAW1SZZ6"/>
<comment type="caution">
    <text evidence="1">The sequence shown here is derived from an EMBL/GenBank/DDBJ whole genome shotgun (WGS) entry which is preliminary data.</text>
</comment>
<accession>A0AAW1SZZ6</accession>